<gene>
    <name evidence="1" type="ORF">EVAR_19642_1</name>
</gene>
<evidence type="ECO:0000313" key="2">
    <source>
        <dbReference type="Proteomes" id="UP000299102"/>
    </source>
</evidence>
<dbReference type="AlphaFoldDB" id="A0A4C1UFP6"/>
<protein>
    <submittedName>
        <fullName evidence="1">Uncharacterized protein</fullName>
    </submittedName>
</protein>
<dbReference type="Proteomes" id="UP000299102">
    <property type="component" value="Unassembled WGS sequence"/>
</dbReference>
<organism evidence="1 2">
    <name type="scientific">Eumeta variegata</name>
    <name type="common">Bagworm moth</name>
    <name type="synonym">Eumeta japonica</name>
    <dbReference type="NCBI Taxonomy" id="151549"/>
    <lineage>
        <taxon>Eukaryota</taxon>
        <taxon>Metazoa</taxon>
        <taxon>Ecdysozoa</taxon>
        <taxon>Arthropoda</taxon>
        <taxon>Hexapoda</taxon>
        <taxon>Insecta</taxon>
        <taxon>Pterygota</taxon>
        <taxon>Neoptera</taxon>
        <taxon>Endopterygota</taxon>
        <taxon>Lepidoptera</taxon>
        <taxon>Glossata</taxon>
        <taxon>Ditrysia</taxon>
        <taxon>Tineoidea</taxon>
        <taxon>Psychidae</taxon>
        <taxon>Oiketicinae</taxon>
        <taxon>Eumeta</taxon>
    </lineage>
</organism>
<accession>A0A4C1UFP6</accession>
<evidence type="ECO:0000313" key="1">
    <source>
        <dbReference type="EMBL" id="GBP25159.1"/>
    </source>
</evidence>
<sequence>MTFNVTFVFIYAPEYSERVPFRGRVVAFSNYEKATCVSIRSPDPRLVFSVEHSKGPRYVREFIDKFSEPRKRSVLGWKISSLKAIISANYFRFASKTIFSSSKGKTSTVAQLTGFPFRKFIFG</sequence>
<proteinExistence type="predicted"/>
<keyword evidence="2" id="KW-1185">Reference proteome</keyword>
<reference evidence="1 2" key="1">
    <citation type="journal article" date="2019" name="Commun. Biol.">
        <title>The bagworm genome reveals a unique fibroin gene that provides high tensile strength.</title>
        <authorList>
            <person name="Kono N."/>
            <person name="Nakamura H."/>
            <person name="Ohtoshi R."/>
            <person name="Tomita M."/>
            <person name="Numata K."/>
            <person name="Arakawa K."/>
        </authorList>
    </citation>
    <scope>NUCLEOTIDE SEQUENCE [LARGE SCALE GENOMIC DNA]</scope>
</reference>
<dbReference type="EMBL" id="BGZK01000169">
    <property type="protein sequence ID" value="GBP25159.1"/>
    <property type="molecule type" value="Genomic_DNA"/>
</dbReference>
<comment type="caution">
    <text evidence="1">The sequence shown here is derived from an EMBL/GenBank/DDBJ whole genome shotgun (WGS) entry which is preliminary data.</text>
</comment>
<name>A0A4C1UFP6_EUMVA</name>